<keyword evidence="3" id="KW-0964">Secreted</keyword>
<proteinExistence type="inferred from homology"/>
<evidence type="ECO:0000256" key="3">
    <source>
        <dbReference type="ARBA" id="ARBA00022525"/>
    </source>
</evidence>
<keyword evidence="7" id="KW-0456">Lyase</keyword>
<evidence type="ECO:0000256" key="6">
    <source>
        <dbReference type="ARBA" id="ARBA00022837"/>
    </source>
</evidence>
<evidence type="ECO:0008006" key="11">
    <source>
        <dbReference type="Google" id="ProtNLM"/>
    </source>
</evidence>
<comment type="cofactor">
    <cofactor evidence="1">
        <name>Ca(2+)</name>
        <dbReference type="ChEBI" id="CHEBI:29108"/>
    </cofactor>
</comment>
<evidence type="ECO:0000256" key="4">
    <source>
        <dbReference type="ARBA" id="ARBA00022723"/>
    </source>
</evidence>
<organism evidence="9 10">
    <name type="scientific">Candidatus Brocadia fulgida</name>
    <dbReference type="NCBI Taxonomy" id="380242"/>
    <lineage>
        <taxon>Bacteria</taxon>
        <taxon>Pseudomonadati</taxon>
        <taxon>Planctomycetota</taxon>
        <taxon>Candidatus Brocadiia</taxon>
        <taxon>Candidatus Brocadiales</taxon>
        <taxon>Candidatus Brocadiaceae</taxon>
        <taxon>Candidatus Brocadia</taxon>
    </lineage>
</organism>
<keyword evidence="10" id="KW-1185">Reference proteome</keyword>
<dbReference type="InterPro" id="IPR011050">
    <property type="entry name" value="Pectin_lyase_fold/virulence"/>
</dbReference>
<evidence type="ECO:0000313" key="10">
    <source>
        <dbReference type="Proteomes" id="UP000034954"/>
    </source>
</evidence>
<dbReference type="InterPro" id="IPR052052">
    <property type="entry name" value="Polysaccharide_Lyase_9"/>
</dbReference>
<comment type="similarity">
    <text evidence="8">Belongs to the polysaccharide lyase 9 family.</text>
</comment>
<evidence type="ECO:0000256" key="7">
    <source>
        <dbReference type="ARBA" id="ARBA00023239"/>
    </source>
</evidence>
<dbReference type="Proteomes" id="UP000034954">
    <property type="component" value="Unassembled WGS sequence"/>
</dbReference>
<dbReference type="GO" id="GO:0016837">
    <property type="term" value="F:carbon-oxygen lyase activity, acting on polysaccharides"/>
    <property type="evidence" value="ECO:0007669"/>
    <property type="project" value="TreeGrafter"/>
</dbReference>
<evidence type="ECO:0000256" key="5">
    <source>
        <dbReference type="ARBA" id="ARBA00022729"/>
    </source>
</evidence>
<dbReference type="EMBL" id="LAQJ01000241">
    <property type="protein sequence ID" value="KKO18648.1"/>
    <property type="molecule type" value="Genomic_DNA"/>
</dbReference>
<sequence length="316" mass="35667">MLLSHISKIFKKPHFPLSTPTIFISLAALTATLLLLTGERCFGATYYVATNGNDRNNGSLSSPWRTIETSIAKLRPGDTLYLRGGTYYESQIAINVSGTPSNRILIKNYQSEVPVIDGGFRDFRRTSNKHWEVYDSSKSIYRSVRTYHNAMGVHGYFGRQDGNYRLVSYRRYNDLGANNEDYTNVGDIYIGPGIFWNSTDERIYIRLKPSSQAISMGYNIPSNMDPRSVVMYIFPCHEVITFGEGCSYVDMVGINLRYQNNALEFRTGSHHISITNSSITCGRAAVYIHDNVHDLVFDGISVNDNVPPWIAYSDVK</sequence>
<evidence type="ECO:0000256" key="1">
    <source>
        <dbReference type="ARBA" id="ARBA00001913"/>
    </source>
</evidence>
<dbReference type="Gene3D" id="2.160.20.10">
    <property type="entry name" value="Single-stranded right-handed beta-helix, Pectin lyase-like"/>
    <property type="match status" value="1"/>
</dbReference>
<keyword evidence="6" id="KW-0106">Calcium</keyword>
<keyword evidence="4" id="KW-0479">Metal-binding</keyword>
<name>A0A0M2URF7_9BACT</name>
<evidence type="ECO:0000256" key="2">
    <source>
        <dbReference type="ARBA" id="ARBA00004613"/>
    </source>
</evidence>
<evidence type="ECO:0000256" key="8">
    <source>
        <dbReference type="ARBA" id="ARBA00038263"/>
    </source>
</evidence>
<gene>
    <name evidence="9" type="ORF">BROFUL_02647</name>
</gene>
<feature type="non-terminal residue" evidence="9">
    <location>
        <position position="316"/>
    </location>
</feature>
<dbReference type="InterPro" id="IPR012334">
    <property type="entry name" value="Pectin_lyas_fold"/>
</dbReference>
<evidence type="ECO:0000313" key="9">
    <source>
        <dbReference type="EMBL" id="KKO18648.1"/>
    </source>
</evidence>
<dbReference type="PANTHER" id="PTHR40088:SF1">
    <property type="entry name" value="PECTATE LYASE PEL9"/>
    <property type="match status" value="1"/>
</dbReference>
<protein>
    <recommendedName>
        <fullName evidence="11">DUF1565 domain-containing protein</fullName>
    </recommendedName>
</protein>
<reference evidence="9 10" key="1">
    <citation type="journal article" date="2013" name="BMC Microbiol.">
        <title>Identification of the type II cytochrome c maturation pathway in anammox bacteria by comparative genomics.</title>
        <authorList>
            <person name="Ferousi C."/>
            <person name="Speth D.R."/>
            <person name="Reimann J."/>
            <person name="Op den Camp H.J."/>
            <person name="Allen J.W."/>
            <person name="Keltjens J.T."/>
            <person name="Jetten M.S."/>
        </authorList>
    </citation>
    <scope>NUCLEOTIDE SEQUENCE [LARGE SCALE GENOMIC DNA]</scope>
    <source>
        <strain evidence="9">RU1</strain>
    </source>
</reference>
<dbReference type="SUPFAM" id="SSF51126">
    <property type="entry name" value="Pectin lyase-like"/>
    <property type="match status" value="1"/>
</dbReference>
<comment type="caution">
    <text evidence="9">The sequence shown here is derived from an EMBL/GenBank/DDBJ whole genome shotgun (WGS) entry which is preliminary data.</text>
</comment>
<dbReference type="GO" id="GO:0046872">
    <property type="term" value="F:metal ion binding"/>
    <property type="evidence" value="ECO:0007669"/>
    <property type="project" value="UniProtKB-KW"/>
</dbReference>
<dbReference type="GO" id="GO:0005576">
    <property type="term" value="C:extracellular region"/>
    <property type="evidence" value="ECO:0007669"/>
    <property type="project" value="UniProtKB-SubCell"/>
</dbReference>
<dbReference type="AlphaFoldDB" id="A0A0M2URF7"/>
<keyword evidence="5" id="KW-0732">Signal</keyword>
<accession>A0A0M2URF7</accession>
<comment type="subcellular location">
    <subcellularLocation>
        <location evidence="2">Secreted</location>
    </subcellularLocation>
</comment>
<dbReference type="PANTHER" id="PTHR40088">
    <property type="entry name" value="PECTATE LYASE (EUROFUNG)"/>
    <property type="match status" value="1"/>
</dbReference>